<proteinExistence type="predicted"/>
<comment type="caution">
    <text evidence="2">The sequence shown here is derived from an EMBL/GenBank/DDBJ whole genome shotgun (WGS) entry which is preliminary data.</text>
</comment>
<feature type="chain" id="PRO_5045552429" evidence="1">
    <location>
        <begin position="31"/>
        <end position="312"/>
    </location>
</feature>
<sequence>MLNASVRRLHALTAVVALVAAMLTVTFANAPGARADDCQWVLGSNGQQTCVFGGDQGGGGGGGKGTGVSIDCNSGGTIVYKGKTYACSYHEWTFSGGCYITPMVPQPPLDDPHWGSYDPATYRMQWEDCDHFPPQYAGAVEIAGPCVGYCAGPNPVERITNELQITMPDLGMAPPGKPKGGTGPTAIGYINTNIWLWTKNLDTSTQSRYAGNVSGVRTFVSADWKILKGGAEVRTPLHCTSDYEYTPDKGAAASPDPDCGFTFTTPGDYTIEVTTSWTLVITQNGVPGAPQPITSTANTATITIQEGQTTNG</sequence>
<dbReference type="RefSeq" id="WP_344663724.1">
    <property type="nucleotide sequence ID" value="NZ_BAAAQN010000002.1"/>
</dbReference>
<reference evidence="3" key="1">
    <citation type="journal article" date="2019" name="Int. J. Syst. Evol. Microbiol.">
        <title>The Global Catalogue of Microorganisms (GCM) 10K type strain sequencing project: providing services to taxonomists for standard genome sequencing and annotation.</title>
        <authorList>
            <consortium name="The Broad Institute Genomics Platform"/>
            <consortium name="The Broad Institute Genome Sequencing Center for Infectious Disease"/>
            <person name="Wu L."/>
            <person name="Ma J."/>
        </authorList>
    </citation>
    <scope>NUCLEOTIDE SEQUENCE [LARGE SCALE GENOMIC DNA]</scope>
    <source>
        <strain evidence="3">JCM 16014</strain>
    </source>
</reference>
<dbReference type="EMBL" id="BAAAQN010000002">
    <property type="protein sequence ID" value="GAA2012788.1"/>
    <property type="molecule type" value="Genomic_DNA"/>
</dbReference>
<protein>
    <submittedName>
        <fullName evidence="2">Uncharacterized protein</fullName>
    </submittedName>
</protein>
<organism evidence="2 3">
    <name type="scientific">Catenulispora yoronensis</name>
    <dbReference type="NCBI Taxonomy" id="450799"/>
    <lineage>
        <taxon>Bacteria</taxon>
        <taxon>Bacillati</taxon>
        <taxon>Actinomycetota</taxon>
        <taxon>Actinomycetes</taxon>
        <taxon>Catenulisporales</taxon>
        <taxon>Catenulisporaceae</taxon>
        <taxon>Catenulispora</taxon>
    </lineage>
</organism>
<evidence type="ECO:0000313" key="3">
    <source>
        <dbReference type="Proteomes" id="UP001500751"/>
    </source>
</evidence>
<evidence type="ECO:0000313" key="2">
    <source>
        <dbReference type="EMBL" id="GAA2012788.1"/>
    </source>
</evidence>
<keyword evidence="1" id="KW-0732">Signal</keyword>
<dbReference type="Proteomes" id="UP001500751">
    <property type="component" value="Unassembled WGS sequence"/>
</dbReference>
<keyword evidence="3" id="KW-1185">Reference proteome</keyword>
<accession>A0ABP5F116</accession>
<gene>
    <name evidence="2" type="ORF">GCM10009839_04130</name>
</gene>
<name>A0ABP5F116_9ACTN</name>
<feature type="signal peptide" evidence="1">
    <location>
        <begin position="1"/>
        <end position="30"/>
    </location>
</feature>
<evidence type="ECO:0000256" key="1">
    <source>
        <dbReference type="SAM" id="SignalP"/>
    </source>
</evidence>